<evidence type="ECO:0000313" key="2">
    <source>
        <dbReference type="Proteomes" id="UP000030982"/>
    </source>
</evidence>
<dbReference type="Proteomes" id="UP000030982">
    <property type="component" value="Unassembled WGS sequence"/>
</dbReference>
<dbReference type="STRING" id="1338436.LK10_16345"/>
<organism evidence="1 2">
    <name type="scientific">Sinomonas humi</name>
    <dbReference type="NCBI Taxonomy" id="1338436"/>
    <lineage>
        <taxon>Bacteria</taxon>
        <taxon>Bacillati</taxon>
        <taxon>Actinomycetota</taxon>
        <taxon>Actinomycetes</taxon>
        <taxon>Micrococcales</taxon>
        <taxon>Micrococcaceae</taxon>
        <taxon>Sinomonas</taxon>
    </lineage>
</organism>
<sequence length="132" mass="14375">MDDDGGRRGLSMGQIIDHAILDRDGHRAGRVDDLQFELEPGRSEGDPPRLVLRAIVSGPVPRPMPSLLGGIARACYRLIGVQDPRPAVVDWSHVKAIDAFVHLDVERVAAGLRRVDEAVLRYVGKLPGAGRE</sequence>
<keyword evidence="2" id="KW-1185">Reference proteome</keyword>
<dbReference type="AlphaFoldDB" id="A0A0B2AI93"/>
<dbReference type="EMBL" id="JTDL01000141">
    <property type="protein sequence ID" value="KHL01427.1"/>
    <property type="molecule type" value="Genomic_DNA"/>
</dbReference>
<evidence type="ECO:0008006" key="3">
    <source>
        <dbReference type="Google" id="ProtNLM"/>
    </source>
</evidence>
<proteinExistence type="predicted"/>
<evidence type="ECO:0000313" key="1">
    <source>
        <dbReference type="EMBL" id="KHL01427.1"/>
    </source>
</evidence>
<accession>A0A0B2AI93</accession>
<protein>
    <recommendedName>
        <fullName evidence="3">PRC-barrel domain-containing protein</fullName>
    </recommendedName>
</protein>
<gene>
    <name evidence="1" type="ORF">LK10_16345</name>
</gene>
<name>A0A0B2AI93_9MICC</name>
<reference evidence="1 2" key="1">
    <citation type="submission" date="2014-09" db="EMBL/GenBank/DDBJ databases">
        <title>Genome sequence of Sinomonas sp. MUSC 117.</title>
        <authorList>
            <person name="Lee L.-H."/>
        </authorList>
    </citation>
    <scope>NUCLEOTIDE SEQUENCE [LARGE SCALE GENOMIC DNA]</scope>
    <source>
        <strain evidence="1 2">MUSC 117</strain>
    </source>
</reference>
<comment type="caution">
    <text evidence="1">The sequence shown here is derived from an EMBL/GenBank/DDBJ whole genome shotgun (WGS) entry which is preliminary data.</text>
</comment>